<dbReference type="InterPro" id="IPR002182">
    <property type="entry name" value="NB-ARC"/>
</dbReference>
<accession>A0A841BIP8</accession>
<evidence type="ECO:0000256" key="1">
    <source>
        <dbReference type="ARBA" id="ARBA00005820"/>
    </source>
</evidence>
<dbReference type="InterPro" id="IPR001867">
    <property type="entry name" value="OmpR/PhoB-type_DNA-bd"/>
</dbReference>
<organism evidence="7 8">
    <name type="scientific">Allocatelliglobosispora scoriae</name>
    <dbReference type="NCBI Taxonomy" id="643052"/>
    <lineage>
        <taxon>Bacteria</taxon>
        <taxon>Bacillati</taxon>
        <taxon>Actinomycetota</taxon>
        <taxon>Actinomycetes</taxon>
        <taxon>Micromonosporales</taxon>
        <taxon>Micromonosporaceae</taxon>
        <taxon>Allocatelliglobosispora</taxon>
    </lineage>
</organism>
<dbReference type="SMART" id="SM01043">
    <property type="entry name" value="BTAD"/>
    <property type="match status" value="1"/>
</dbReference>
<dbReference type="PANTHER" id="PTHR35807:SF1">
    <property type="entry name" value="TRANSCRIPTIONAL REGULATOR REDD"/>
    <property type="match status" value="1"/>
</dbReference>
<evidence type="ECO:0000256" key="3">
    <source>
        <dbReference type="ARBA" id="ARBA00023125"/>
    </source>
</evidence>
<dbReference type="GO" id="GO:0000160">
    <property type="term" value="P:phosphorelay signal transduction system"/>
    <property type="evidence" value="ECO:0007669"/>
    <property type="project" value="InterPro"/>
</dbReference>
<protein>
    <submittedName>
        <fullName evidence="7">DNA-binding SARP family transcriptional activator/Flp pilus assembly protein TadD</fullName>
    </submittedName>
</protein>
<dbReference type="Pfam" id="PF03704">
    <property type="entry name" value="BTAD"/>
    <property type="match status" value="1"/>
</dbReference>
<evidence type="ECO:0000259" key="6">
    <source>
        <dbReference type="PROSITE" id="PS51755"/>
    </source>
</evidence>
<feature type="DNA-binding region" description="OmpR/PhoB-type" evidence="5">
    <location>
        <begin position="1"/>
        <end position="93"/>
    </location>
</feature>
<dbReference type="SUPFAM" id="SSF48452">
    <property type="entry name" value="TPR-like"/>
    <property type="match status" value="3"/>
</dbReference>
<gene>
    <name evidence="7" type="ORF">F4553_000864</name>
</gene>
<dbReference type="CDD" id="cd00383">
    <property type="entry name" value="trans_reg_C"/>
    <property type="match status" value="1"/>
</dbReference>
<keyword evidence="4" id="KW-0804">Transcription</keyword>
<dbReference type="EMBL" id="JACHMN010000001">
    <property type="protein sequence ID" value="MBB5867485.1"/>
    <property type="molecule type" value="Genomic_DNA"/>
</dbReference>
<dbReference type="Gene3D" id="3.40.50.300">
    <property type="entry name" value="P-loop containing nucleotide triphosphate hydrolases"/>
    <property type="match status" value="1"/>
</dbReference>
<dbReference type="Proteomes" id="UP000587527">
    <property type="component" value="Unassembled WGS sequence"/>
</dbReference>
<dbReference type="InterPro" id="IPR005158">
    <property type="entry name" value="BTAD"/>
</dbReference>
<dbReference type="GO" id="GO:0003677">
    <property type="term" value="F:DNA binding"/>
    <property type="evidence" value="ECO:0007669"/>
    <property type="project" value="UniProtKB-UniRule"/>
</dbReference>
<dbReference type="GO" id="GO:0006355">
    <property type="term" value="P:regulation of DNA-templated transcription"/>
    <property type="evidence" value="ECO:0007669"/>
    <property type="project" value="InterPro"/>
</dbReference>
<dbReference type="Gene3D" id="1.25.40.10">
    <property type="entry name" value="Tetratricopeptide repeat domain"/>
    <property type="match status" value="2"/>
</dbReference>
<name>A0A841BIP8_9ACTN</name>
<sequence length="960" mass="103339">MKWRLLGPVEAVVRGEQVPLGRPQQRAVLACLLLNANVVVSTEQLAEALWGGALPSSARTQVQVCVSRLRQLTRAADVPDMIFSDSGGYRLELADDALDAAVFSALTADARRHADAGEHKRAAALLRQALALWRGPALAGASAAFVPAAAASLYDKRLAAYEDLFDAEFALGQHAAAVAPLRGLVAENPWRESLAARLMTALAASGHQAEALQVFERIRHQLADELGVEPGAQLANAHVQVLRQQYPPNEPPLAVHDNGPGVSPAQLPADLPTFTGREDALAAMDAMLSRAGESTTMEVVAIIGTAGVGKTTLAVRWAHRIAERYPDGQLYVNLRGFDPSGPMMTPAEAVLGCLEALGVPPDRIPTHLPAQVGLYRSLLARRRTLVVLDNARDGDQVRPLLPGSPHCLVVVTSRNRLDGLVASEGARPITVDLLTSDEATQLLVRRLGADRVTAEPQAVDEIIERCAGLPLALAVVAARGTANPAFPLAALAAELRETHRLLGGFNGGDSGVDVQTVFSCSYRNLTPAAARLFRLLSCHPGPEIGALAAASLAGLPRDRVHLLLSELTHAHLVTEHAPGRFGTHDLLRGYAADLAASIDAPDERQAAGGRVLDHYVHTAHAAALLLQPGWDPITLTEARPGVTTAEVTDHDHALAWFTAEYRVLLAAVVHAERTRFEGHAWRLAWTLVDFLQRRGHWPDLAAAQRTALAAAQRSGDRPGQASAHRDLARALARLGQPEEAEDHYHAALKLFAELGDRTGQARTHRAFGAMLDRLGRHTEALHHAEQGLDLYRAAAHLPGQASAENGVGWAHAQLGQYGPALDHCRRALVLLRHTADRHGEANTWDSLGFIHDRLGHHRRAVHCYHRALVLYIQIGDSYDEADTLTRLGDSRLSLDDRAGAIRTWRRALRILEELSHPAAEGVRDRLNRSALRPPGSGGNAQTLDLSVAKTQNQLDDANQS</sequence>
<evidence type="ECO:0000313" key="7">
    <source>
        <dbReference type="EMBL" id="MBB5867485.1"/>
    </source>
</evidence>
<comment type="similarity">
    <text evidence="1">Belongs to the AfsR/DnrI/RedD regulatory family.</text>
</comment>
<dbReference type="GO" id="GO:0043531">
    <property type="term" value="F:ADP binding"/>
    <property type="evidence" value="ECO:0007669"/>
    <property type="project" value="InterPro"/>
</dbReference>
<evidence type="ECO:0000256" key="5">
    <source>
        <dbReference type="PROSITE-ProRule" id="PRU01091"/>
    </source>
</evidence>
<dbReference type="SMART" id="SM00862">
    <property type="entry name" value="Trans_reg_C"/>
    <property type="match status" value="1"/>
</dbReference>
<dbReference type="InterPro" id="IPR051677">
    <property type="entry name" value="AfsR-DnrI-RedD_regulator"/>
</dbReference>
<dbReference type="Pfam" id="PF13424">
    <property type="entry name" value="TPR_12"/>
    <property type="match status" value="1"/>
</dbReference>
<dbReference type="CDD" id="cd15831">
    <property type="entry name" value="BTAD"/>
    <property type="match status" value="1"/>
</dbReference>
<evidence type="ECO:0000256" key="2">
    <source>
        <dbReference type="ARBA" id="ARBA00023015"/>
    </source>
</evidence>
<dbReference type="InterPro" id="IPR036388">
    <property type="entry name" value="WH-like_DNA-bd_sf"/>
</dbReference>
<dbReference type="RefSeq" id="WP_184832260.1">
    <property type="nucleotide sequence ID" value="NZ_JACHMN010000001.1"/>
</dbReference>
<dbReference type="InterPro" id="IPR011990">
    <property type="entry name" value="TPR-like_helical_dom_sf"/>
</dbReference>
<dbReference type="PRINTS" id="PR00364">
    <property type="entry name" value="DISEASERSIST"/>
</dbReference>
<dbReference type="InterPro" id="IPR027417">
    <property type="entry name" value="P-loop_NTPase"/>
</dbReference>
<dbReference type="SMART" id="SM00028">
    <property type="entry name" value="TPR"/>
    <property type="match status" value="6"/>
</dbReference>
<feature type="domain" description="OmpR/PhoB-type" evidence="6">
    <location>
        <begin position="1"/>
        <end position="93"/>
    </location>
</feature>
<reference evidence="7 8" key="1">
    <citation type="submission" date="2020-08" db="EMBL/GenBank/DDBJ databases">
        <title>Sequencing the genomes of 1000 actinobacteria strains.</title>
        <authorList>
            <person name="Klenk H.-P."/>
        </authorList>
    </citation>
    <scope>NUCLEOTIDE SEQUENCE [LARGE SCALE GENOMIC DNA]</scope>
    <source>
        <strain evidence="7 8">DSM 45362</strain>
    </source>
</reference>
<comment type="caution">
    <text evidence="7">The sequence shown here is derived from an EMBL/GenBank/DDBJ whole genome shotgun (WGS) entry which is preliminary data.</text>
</comment>
<dbReference type="SUPFAM" id="SSF46894">
    <property type="entry name" value="C-terminal effector domain of the bipartite response regulators"/>
    <property type="match status" value="1"/>
</dbReference>
<evidence type="ECO:0000256" key="4">
    <source>
        <dbReference type="ARBA" id="ARBA00023163"/>
    </source>
</evidence>
<dbReference type="InterPro" id="IPR019734">
    <property type="entry name" value="TPR_rpt"/>
</dbReference>
<dbReference type="AlphaFoldDB" id="A0A841BIP8"/>
<dbReference type="SUPFAM" id="SSF52540">
    <property type="entry name" value="P-loop containing nucleoside triphosphate hydrolases"/>
    <property type="match status" value="1"/>
</dbReference>
<dbReference type="InterPro" id="IPR016032">
    <property type="entry name" value="Sig_transdc_resp-reg_C-effctor"/>
</dbReference>
<evidence type="ECO:0000313" key="8">
    <source>
        <dbReference type="Proteomes" id="UP000587527"/>
    </source>
</evidence>
<proteinExistence type="inferred from homology"/>
<keyword evidence="2" id="KW-0805">Transcription regulation</keyword>
<keyword evidence="3 5" id="KW-0238">DNA-binding</keyword>
<dbReference type="PANTHER" id="PTHR35807">
    <property type="entry name" value="TRANSCRIPTIONAL REGULATOR REDD-RELATED"/>
    <property type="match status" value="1"/>
</dbReference>
<dbReference type="Gene3D" id="1.10.10.10">
    <property type="entry name" value="Winged helix-like DNA-binding domain superfamily/Winged helix DNA-binding domain"/>
    <property type="match status" value="1"/>
</dbReference>
<dbReference type="Pfam" id="PF00931">
    <property type="entry name" value="NB-ARC"/>
    <property type="match status" value="1"/>
</dbReference>
<keyword evidence="8" id="KW-1185">Reference proteome</keyword>
<dbReference type="Pfam" id="PF00486">
    <property type="entry name" value="Trans_reg_C"/>
    <property type="match status" value="1"/>
</dbReference>
<dbReference type="PROSITE" id="PS51755">
    <property type="entry name" value="OMPR_PHOB"/>
    <property type="match status" value="1"/>
</dbReference>